<dbReference type="OrthoDB" id="501320at2"/>
<feature type="domain" description="ABC transporter" evidence="14">
    <location>
        <begin position="279"/>
        <end position="526"/>
    </location>
</feature>
<evidence type="ECO:0000256" key="11">
    <source>
        <dbReference type="ARBA" id="ARBA00023136"/>
    </source>
</evidence>
<protein>
    <submittedName>
        <fullName evidence="15">Cobalt ABC transporter</fullName>
    </submittedName>
</protein>
<dbReference type="Proteomes" id="UP000235050">
    <property type="component" value="Unassembled WGS sequence"/>
</dbReference>
<evidence type="ECO:0000256" key="1">
    <source>
        <dbReference type="ARBA" id="ARBA00004141"/>
    </source>
</evidence>
<dbReference type="PANTHER" id="PTHR43553">
    <property type="entry name" value="HEAVY METAL TRANSPORTER"/>
    <property type="match status" value="1"/>
</dbReference>
<proteinExistence type="inferred from homology"/>
<dbReference type="NCBIfam" id="NF010167">
    <property type="entry name" value="PRK13648.1"/>
    <property type="match status" value="2"/>
</dbReference>
<organism evidence="15 16">
    <name type="scientific">Bifidobacterium margollesii</name>
    <dbReference type="NCBI Taxonomy" id="2020964"/>
    <lineage>
        <taxon>Bacteria</taxon>
        <taxon>Bacillati</taxon>
        <taxon>Actinomycetota</taxon>
        <taxon>Actinomycetes</taxon>
        <taxon>Bifidobacteriales</taxon>
        <taxon>Bifidobacteriaceae</taxon>
        <taxon>Bifidobacterium</taxon>
    </lineage>
</organism>
<dbReference type="GO" id="GO:0042626">
    <property type="term" value="F:ATPase-coupled transmembrane transporter activity"/>
    <property type="evidence" value="ECO:0007669"/>
    <property type="project" value="TreeGrafter"/>
</dbReference>
<accession>A0A2N5JAE8</accession>
<name>A0A2N5JAE8_9BIFI</name>
<dbReference type="SUPFAM" id="SSF52540">
    <property type="entry name" value="P-loop containing nucleoside triphosphate hydrolases"/>
    <property type="match status" value="2"/>
</dbReference>
<dbReference type="EMBL" id="NMWU01000015">
    <property type="protein sequence ID" value="PLS31178.1"/>
    <property type="molecule type" value="Genomic_DNA"/>
</dbReference>
<dbReference type="Pfam" id="PF00005">
    <property type="entry name" value="ABC_tran"/>
    <property type="match status" value="2"/>
</dbReference>
<feature type="region of interest" description="Disordered" evidence="12">
    <location>
        <begin position="501"/>
        <end position="534"/>
    </location>
</feature>
<reference evidence="15 16" key="1">
    <citation type="submission" date="2017-07" db="EMBL/GenBank/DDBJ databases">
        <title>Bifidobacterium novel species.</title>
        <authorList>
            <person name="Lugli G.A."/>
            <person name="Milani C."/>
            <person name="Duranti S."/>
            <person name="Mangifesta M."/>
        </authorList>
    </citation>
    <scope>NUCLEOTIDE SEQUENCE [LARGE SCALE GENOMIC DNA]</scope>
    <source>
        <strain evidence="16">Uis1B</strain>
    </source>
</reference>
<dbReference type="SMART" id="SM00382">
    <property type="entry name" value="AAA"/>
    <property type="match status" value="2"/>
</dbReference>
<keyword evidence="10 13" id="KW-1133">Transmembrane helix</keyword>
<dbReference type="InterPro" id="IPR003439">
    <property type="entry name" value="ABC_transporter-like_ATP-bd"/>
</dbReference>
<dbReference type="InterPro" id="IPR015856">
    <property type="entry name" value="ABC_transpr_CbiO/EcfA_su"/>
</dbReference>
<dbReference type="GO" id="GO:0043190">
    <property type="term" value="C:ATP-binding cassette (ABC) transporter complex"/>
    <property type="evidence" value="ECO:0007669"/>
    <property type="project" value="TreeGrafter"/>
</dbReference>
<dbReference type="GO" id="GO:0005524">
    <property type="term" value="F:ATP binding"/>
    <property type="evidence" value="ECO:0007669"/>
    <property type="project" value="UniProtKB-KW"/>
</dbReference>
<keyword evidence="16" id="KW-1185">Reference proteome</keyword>
<dbReference type="CDD" id="cd03225">
    <property type="entry name" value="ABC_cobalt_CbiO_domain1"/>
    <property type="match status" value="2"/>
</dbReference>
<evidence type="ECO:0000256" key="13">
    <source>
        <dbReference type="SAM" id="Phobius"/>
    </source>
</evidence>
<keyword evidence="11 13" id="KW-0472">Membrane</keyword>
<sequence length="796" mass="86184">MTSTEDIREHAVVELHGVRFSYDGGTSWALDDVDLIIRSGEYVAVIGANGSGKSTLGRLIAGLAAPDAGTVRLMGSTVFADDRGADAETYRRARHEIGAVFQNPEDQIVTTVTADDVAFGPENLGVARERIGERVEAALAEVGMDGYERTDPTRMSGGQQQRVAIAGMLAMHPRILVLDEPTAMLDAAARGEVMDVLDRLHRQGVTIVHITHDMNEAARADRIVVMARGRIERVESPDRIGTDDRLDPADETRVHATRLNADMPSNATTDSAATDTSIITVEHVRFSYSTDAGGTPVLDDCSLTVSAGETVAISGRNGSGKSTLARLLCALERPDRGDVTVDGIPVAVRGSSRRPRRPSRADLARLRRTVGYVMQHPERQLFADTVADDVAYGPRNLGLDRHEVKERVNEAMRLLGIEHLADRSPFALSGGQQRLAAIAGVIACRPRILVMDEPTSSLDATASATIRDLIVTLHDRGVTVVLITHSREEMALADRIIDLSPADGNSPDHDDSPSDDGARRFTSNTVVESEGHGRRPSFVASLDPRVKMTTFLIMMFTAFTISTPVQLGVAAAIVLGILAAARLSPLKVLHTMRLFLALFAVMWVLNLCFTRSGTVLVSIGPLPITDDGLWIATLYFCRFVLVIVLGAVILETTTPTAMTDAFESLMRPLRRFGLHTDELALVMSLALRFIPTLTAETRSIIDAQSARGGSIETGSPMQRIRAMVAIAVPIFAGTLRHADNLSLALDARSYEGGAHRTHWHWLVLGWRDIVFASVCALYVAAIIALPLMPPFMNMAD</sequence>
<evidence type="ECO:0000256" key="9">
    <source>
        <dbReference type="ARBA" id="ARBA00022967"/>
    </source>
</evidence>
<dbReference type="PROSITE" id="PS50893">
    <property type="entry name" value="ABC_TRANSPORTER_2"/>
    <property type="match status" value="2"/>
</dbReference>
<keyword evidence="9" id="KW-1278">Translocase</keyword>
<dbReference type="InterPro" id="IPR017871">
    <property type="entry name" value="ABC_transporter-like_CS"/>
</dbReference>
<dbReference type="InterPro" id="IPR003593">
    <property type="entry name" value="AAA+_ATPase"/>
</dbReference>
<keyword evidence="6 13" id="KW-0812">Transmembrane</keyword>
<dbReference type="GO" id="GO:0016887">
    <property type="term" value="F:ATP hydrolysis activity"/>
    <property type="evidence" value="ECO:0007669"/>
    <property type="project" value="InterPro"/>
</dbReference>
<keyword evidence="4" id="KW-0813">Transport</keyword>
<comment type="subcellular location">
    <subcellularLocation>
        <location evidence="2">Cell membrane</location>
    </subcellularLocation>
    <subcellularLocation>
        <location evidence="1">Membrane</location>
        <topology evidence="1">Multi-pass membrane protein</topology>
    </subcellularLocation>
</comment>
<feature type="domain" description="ABC transporter" evidence="14">
    <location>
        <begin position="13"/>
        <end position="253"/>
    </location>
</feature>
<evidence type="ECO:0000256" key="7">
    <source>
        <dbReference type="ARBA" id="ARBA00022741"/>
    </source>
</evidence>
<keyword evidence="7" id="KW-0547">Nucleotide-binding</keyword>
<dbReference type="Pfam" id="PF02361">
    <property type="entry name" value="CbiQ"/>
    <property type="match status" value="1"/>
</dbReference>
<evidence type="ECO:0000313" key="15">
    <source>
        <dbReference type="EMBL" id="PLS31178.1"/>
    </source>
</evidence>
<dbReference type="PROSITE" id="PS00211">
    <property type="entry name" value="ABC_TRANSPORTER_1"/>
    <property type="match status" value="2"/>
</dbReference>
<dbReference type="AlphaFoldDB" id="A0A2N5JAE8"/>
<dbReference type="InterPro" id="IPR050095">
    <property type="entry name" value="ECF_ABC_transporter_ATP-bd"/>
</dbReference>
<dbReference type="PANTHER" id="PTHR43553:SF24">
    <property type="entry name" value="ENERGY-COUPLING FACTOR TRANSPORTER ATP-BINDING PROTEIN ECFA1"/>
    <property type="match status" value="1"/>
</dbReference>
<dbReference type="InterPro" id="IPR027417">
    <property type="entry name" value="P-loop_NTPase"/>
</dbReference>
<evidence type="ECO:0000313" key="16">
    <source>
        <dbReference type="Proteomes" id="UP000235050"/>
    </source>
</evidence>
<dbReference type="FunFam" id="3.40.50.300:FF:000224">
    <property type="entry name" value="Energy-coupling factor transporter ATP-binding protein EcfA"/>
    <property type="match status" value="1"/>
</dbReference>
<dbReference type="InterPro" id="IPR003339">
    <property type="entry name" value="ABC/ECF_trnsptr_transmembrane"/>
</dbReference>
<feature type="transmembrane region" description="Helical" evidence="13">
    <location>
        <begin position="769"/>
        <end position="788"/>
    </location>
</feature>
<evidence type="ECO:0000256" key="8">
    <source>
        <dbReference type="ARBA" id="ARBA00022840"/>
    </source>
</evidence>
<evidence type="ECO:0000256" key="12">
    <source>
        <dbReference type="SAM" id="MobiDB-lite"/>
    </source>
</evidence>
<evidence type="ECO:0000259" key="14">
    <source>
        <dbReference type="PROSITE" id="PS50893"/>
    </source>
</evidence>
<comment type="caution">
    <text evidence="15">The sequence shown here is derived from an EMBL/GenBank/DDBJ whole genome shotgun (WGS) entry which is preliminary data.</text>
</comment>
<evidence type="ECO:0000256" key="5">
    <source>
        <dbReference type="ARBA" id="ARBA00022475"/>
    </source>
</evidence>
<dbReference type="Gene3D" id="3.40.50.300">
    <property type="entry name" value="P-loop containing nucleotide triphosphate hydrolases"/>
    <property type="match status" value="2"/>
</dbReference>
<evidence type="ECO:0000256" key="2">
    <source>
        <dbReference type="ARBA" id="ARBA00004236"/>
    </source>
</evidence>
<keyword evidence="8" id="KW-0067">ATP-binding</keyword>
<comment type="similarity">
    <text evidence="3">Belongs to the ABC transporter superfamily.</text>
</comment>
<evidence type="ECO:0000256" key="4">
    <source>
        <dbReference type="ARBA" id="ARBA00022448"/>
    </source>
</evidence>
<evidence type="ECO:0000256" key="3">
    <source>
        <dbReference type="ARBA" id="ARBA00005417"/>
    </source>
</evidence>
<evidence type="ECO:0000256" key="6">
    <source>
        <dbReference type="ARBA" id="ARBA00022692"/>
    </source>
</evidence>
<gene>
    <name evidence="15" type="ORF">Uis1B_0922</name>
</gene>
<feature type="compositionally biased region" description="Basic and acidic residues" evidence="12">
    <location>
        <begin position="506"/>
        <end position="519"/>
    </location>
</feature>
<feature type="transmembrane region" description="Helical" evidence="13">
    <location>
        <begin position="593"/>
        <end position="617"/>
    </location>
</feature>
<dbReference type="RefSeq" id="WP_101616077.1">
    <property type="nucleotide sequence ID" value="NZ_NMWU01000015.1"/>
</dbReference>
<dbReference type="CDD" id="cd16914">
    <property type="entry name" value="EcfT"/>
    <property type="match status" value="1"/>
</dbReference>
<keyword evidence="5" id="KW-1003">Cell membrane</keyword>
<feature type="transmembrane region" description="Helical" evidence="13">
    <location>
        <begin position="551"/>
        <end position="581"/>
    </location>
</feature>
<feature type="transmembrane region" description="Helical" evidence="13">
    <location>
        <begin position="629"/>
        <end position="650"/>
    </location>
</feature>
<evidence type="ECO:0000256" key="10">
    <source>
        <dbReference type="ARBA" id="ARBA00022989"/>
    </source>
</evidence>